<name>A0A2R4W1D8_THEAF</name>
<dbReference type="SFLD" id="SFLDS00029">
    <property type="entry name" value="Radical_SAM"/>
    <property type="match status" value="1"/>
</dbReference>
<evidence type="ECO:0000256" key="5">
    <source>
        <dbReference type="ARBA" id="ARBA00023004"/>
    </source>
</evidence>
<organism evidence="8 9">
    <name type="scientific">Thermodesulfobium acidiphilum</name>
    <dbReference type="NCBI Taxonomy" id="1794699"/>
    <lineage>
        <taxon>Bacteria</taxon>
        <taxon>Pseudomonadati</taxon>
        <taxon>Thermodesulfobiota</taxon>
        <taxon>Thermodesulfobiia</taxon>
        <taxon>Thermodesulfobiales</taxon>
        <taxon>Thermodesulfobiaceae</taxon>
        <taxon>Thermodesulfobium</taxon>
    </lineage>
</organism>
<dbReference type="GO" id="GO:0051539">
    <property type="term" value="F:4 iron, 4 sulfur cluster binding"/>
    <property type="evidence" value="ECO:0007669"/>
    <property type="project" value="UniProtKB-KW"/>
</dbReference>
<keyword evidence="5" id="KW-0408">Iron</keyword>
<dbReference type="SUPFAM" id="SSF102114">
    <property type="entry name" value="Radical SAM enzymes"/>
    <property type="match status" value="1"/>
</dbReference>
<dbReference type="PANTHER" id="PTHR11228">
    <property type="entry name" value="RADICAL SAM DOMAIN PROTEIN"/>
    <property type="match status" value="1"/>
</dbReference>
<dbReference type="InterPro" id="IPR013785">
    <property type="entry name" value="Aldolase_TIM"/>
</dbReference>
<dbReference type="CDD" id="cd21123">
    <property type="entry name" value="SPASM_MftC-like"/>
    <property type="match status" value="1"/>
</dbReference>
<keyword evidence="3" id="KW-0949">S-adenosyl-L-methionine</keyword>
<dbReference type="InterPro" id="IPR050377">
    <property type="entry name" value="Radical_SAM_PqqE_MftC-like"/>
</dbReference>
<evidence type="ECO:0000259" key="7">
    <source>
        <dbReference type="PROSITE" id="PS51918"/>
    </source>
</evidence>
<dbReference type="SFLD" id="SFLDG01067">
    <property type="entry name" value="SPASM/twitch_domain_containing"/>
    <property type="match status" value="1"/>
</dbReference>
<dbReference type="InterPro" id="IPR023885">
    <property type="entry name" value="4Fe4S-binding_SPASM_dom"/>
</dbReference>
<dbReference type="SFLD" id="SFLDG01387">
    <property type="entry name" value="BtrN-like_SPASM_domain_contain"/>
    <property type="match status" value="1"/>
</dbReference>
<dbReference type="Gene3D" id="3.20.20.70">
    <property type="entry name" value="Aldolase class I"/>
    <property type="match status" value="1"/>
</dbReference>
<evidence type="ECO:0000313" key="8">
    <source>
        <dbReference type="EMBL" id="AWB10532.1"/>
    </source>
</evidence>
<dbReference type="NCBIfam" id="TIGR04055">
    <property type="entry name" value="rSAM_NirJ2"/>
    <property type="match status" value="1"/>
</dbReference>
<dbReference type="InterPro" id="IPR058240">
    <property type="entry name" value="rSAM_sf"/>
</dbReference>
<proteinExistence type="predicted"/>
<dbReference type="PROSITE" id="PS51918">
    <property type="entry name" value="RADICAL_SAM"/>
    <property type="match status" value="1"/>
</dbReference>
<gene>
    <name evidence="8" type="ORF">TDSAC_1189</name>
</gene>
<keyword evidence="4" id="KW-0479">Metal-binding</keyword>
<keyword evidence="6" id="KW-0411">Iron-sulfur</keyword>
<dbReference type="Proteomes" id="UP000244792">
    <property type="component" value="Chromosome"/>
</dbReference>
<dbReference type="PANTHER" id="PTHR11228:SF7">
    <property type="entry name" value="PQQA PEPTIDE CYCLASE"/>
    <property type="match status" value="1"/>
</dbReference>
<dbReference type="GO" id="GO:0046872">
    <property type="term" value="F:metal ion binding"/>
    <property type="evidence" value="ECO:0007669"/>
    <property type="project" value="UniProtKB-KW"/>
</dbReference>
<keyword evidence="2" id="KW-0004">4Fe-4S</keyword>
<evidence type="ECO:0000256" key="3">
    <source>
        <dbReference type="ARBA" id="ARBA00022691"/>
    </source>
</evidence>
<reference evidence="8 9" key="1">
    <citation type="submission" date="2017-04" db="EMBL/GenBank/DDBJ databases">
        <title>Genomic insights into metabolism of Thermodesulfobium acidiphilum.</title>
        <authorList>
            <person name="Toshchakov S.V."/>
            <person name="Frolov E.N."/>
            <person name="Kublanov I.V."/>
            <person name="Samarov N.I."/>
            <person name="Novikov A."/>
            <person name="Lebedinsky A.V."/>
            <person name="Bonch-Osmolovskaya E.A."/>
            <person name="Chernyh N.A."/>
        </authorList>
    </citation>
    <scope>NUCLEOTIDE SEQUENCE [LARGE SCALE GENOMIC DNA]</scope>
    <source>
        <strain evidence="8 9">3127-1</strain>
    </source>
</reference>
<protein>
    <submittedName>
        <fullName evidence="8">Putative heme d1 biosynthesis radical SAM protein NirJ2</fullName>
    </submittedName>
</protein>
<dbReference type="AlphaFoldDB" id="A0A2R4W1D8"/>
<dbReference type="SMART" id="SM00729">
    <property type="entry name" value="Elp3"/>
    <property type="match status" value="1"/>
</dbReference>
<dbReference type="EMBL" id="CP020921">
    <property type="protein sequence ID" value="AWB10532.1"/>
    <property type="molecule type" value="Genomic_DNA"/>
</dbReference>
<dbReference type="InterPro" id="IPR027633">
    <property type="entry name" value="rSAM_NirJ2"/>
</dbReference>
<dbReference type="InterPro" id="IPR034391">
    <property type="entry name" value="AdoMet-like_SPASM_containing"/>
</dbReference>
<dbReference type="CDD" id="cd01335">
    <property type="entry name" value="Radical_SAM"/>
    <property type="match status" value="1"/>
</dbReference>
<dbReference type="InterPro" id="IPR007197">
    <property type="entry name" value="rSAM"/>
</dbReference>
<evidence type="ECO:0000256" key="1">
    <source>
        <dbReference type="ARBA" id="ARBA00001966"/>
    </source>
</evidence>
<dbReference type="SFLD" id="SFLDG01386">
    <property type="entry name" value="main_SPASM_domain-containing"/>
    <property type="match status" value="1"/>
</dbReference>
<dbReference type="Pfam" id="PF04055">
    <property type="entry name" value="Radical_SAM"/>
    <property type="match status" value="1"/>
</dbReference>
<dbReference type="NCBIfam" id="TIGR04085">
    <property type="entry name" value="rSAM_more_4Fe4S"/>
    <property type="match status" value="1"/>
</dbReference>
<dbReference type="Pfam" id="PF13186">
    <property type="entry name" value="SPASM"/>
    <property type="match status" value="1"/>
</dbReference>
<dbReference type="InterPro" id="IPR006638">
    <property type="entry name" value="Elp3/MiaA/NifB-like_rSAM"/>
</dbReference>
<feature type="domain" description="Radical SAM core" evidence="7">
    <location>
        <begin position="5"/>
        <end position="212"/>
    </location>
</feature>
<evidence type="ECO:0000256" key="2">
    <source>
        <dbReference type="ARBA" id="ARBA00022485"/>
    </source>
</evidence>
<sequence>MKPDNNQPILCSWNTTQECNLKCVHCYRDAGDKKYNELTTTQGKLLLDEIKRAGFKIIVFSGGEPLLREDIFELTEYASSIGLRPVFGTNGTLIDKDVALKLKKAGASRISISLDSLNQSEHDRFRGVEGAWSRAVNAMKMLKEINLSFQINTTVTKRNINEILDITDFAVEIGADAHHIFFLVPTGRAVDIEIESLNAQDYEDLLKKVLLKSKSVNIELKPTCAPQYMRIAKTLGIETRFTKGCLAGTGYCSITPEGDVWPCPYMPIKVGNVKLERFSNIWRDAPLFKELREGNLKGSCGKCVYKEICGGCRARALFYNKDYLGEEPWCLMRKK</sequence>
<keyword evidence="9" id="KW-1185">Reference proteome</keyword>
<evidence type="ECO:0000256" key="6">
    <source>
        <dbReference type="ARBA" id="ARBA00023014"/>
    </source>
</evidence>
<dbReference type="GO" id="GO:0003824">
    <property type="term" value="F:catalytic activity"/>
    <property type="evidence" value="ECO:0007669"/>
    <property type="project" value="InterPro"/>
</dbReference>
<comment type="cofactor">
    <cofactor evidence="1">
        <name>[4Fe-4S] cluster</name>
        <dbReference type="ChEBI" id="CHEBI:49883"/>
    </cofactor>
</comment>
<dbReference type="KEGG" id="taci:TDSAC_1189"/>
<evidence type="ECO:0000313" key="9">
    <source>
        <dbReference type="Proteomes" id="UP000244792"/>
    </source>
</evidence>
<dbReference type="InterPro" id="IPR017200">
    <property type="entry name" value="PqqE-like"/>
</dbReference>
<evidence type="ECO:0000256" key="4">
    <source>
        <dbReference type="ARBA" id="ARBA00022723"/>
    </source>
</evidence>
<dbReference type="PIRSF" id="PIRSF037420">
    <property type="entry name" value="PQQ_syn_pqqE"/>
    <property type="match status" value="1"/>
</dbReference>
<accession>A0A2R4W1D8</accession>